<dbReference type="RefSeq" id="WP_093163465.1">
    <property type="nucleotide sequence ID" value="NZ_FNEK01000084.1"/>
</dbReference>
<accession>A0A1G9JUT5</accession>
<reference evidence="5 6" key="1">
    <citation type="submission" date="2016-10" db="EMBL/GenBank/DDBJ databases">
        <authorList>
            <person name="de Groot N.N."/>
        </authorList>
    </citation>
    <scope>NUCLEOTIDE SEQUENCE [LARGE SCALE GENOMIC DNA]</scope>
    <source>
        <strain evidence="5 6">DSM 25294</strain>
    </source>
</reference>
<dbReference type="InterPro" id="IPR036693">
    <property type="entry name" value="TF_LuxR_autoind-bd_dom_sf"/>
</dbReference>
<dbReference type="PROSITE" id="PS50043">
    <property type="entry name" value="HTH_LUXR_2"/>
    <property type="match status" value="1"/>
</dbReference>
<dbReference type="Gene3D" id="3.30.450.80">
    <property type="entry name" value="Transcription factor LuxR-like, autoinducer-binding domain"/>
    <property type="match status" value="1"/>
</dbReference>
<keyword evidence="2" id="KW-0238">DNA-binding</keyword>
<keyword evidence="1" id="KW-0805">Transcription regulation</keyword>
<dbReference type="SUPFAM" id="SSF75516">
    <property type="entry name" value="Pheromone-binding domain of LuxR-like quorum-sensing transcription factors"/>
    <property type="match status" value="1"/>
</dbReference>
<dbReference type="Gene3D" id="1.10.10.10">
    <property type="entry name" value="Winged helix-like DNA-binding domain superfamily/Winged helix DNA-binding domain"/>
    <property type="match status" value="1"/>
</dbReference>
<evidence type="ECO:0000256" key="3">
    <source>
        <dbReference type="ARBA" id="ARBA00023163"/>
    </source>
</evidence>
<dbReference type="Pfam" id="PF00196">
    <property type="entry name" value="GerE"/>
    <property type="match status" value="1"/>
</dbReference>
<evidence type="ECO:0000256" key="2">
    <source>
        <dbReference type="ARBA" id="ARBA00023125"/>
    </source>
</evidence>
<dbReference type="Proteomes" id="UP000199382">
    <property type="component" value="Unassembled WGS sequence"/>
</dbReference>
<dbReference type="InterPro" id="IPR016032">
    <property type="entry name" value="Sig_transdc_resp-reg_C-effctor"/>
</dbReference>
<dbReference type="PRINTS" id="PR00038">
    <property type="entry name" value="HTHLUXR"/>
</dbReference>
<dbReference type="PANTHER" id="PTHR44688">
    <property type="entry name" value="DNA-BINDING TRANSCRIPTIONAL ACTIVATOR DEVR_DOSR"/>
    <property type="match status" value="1"/>
</dbReference>
<dbReference type="SUPFAM" id="SSF46894">
    <property type="entry name" value="C-terminal effector domain of the bipartite response regulators"/>
    <property type="match status" value="1"/>
</dbReference>
<dbReference type="OrthoDB" id="7826109at2"/>
<feature type="domain" description="HTH luxR-type" evidence="4">
    <location>
        <begin position="136"/>
        <end position="203"/>
    </location>
</feature>
<keyword evidence="6" id="KW-1185">Reference proteome</keyword>
<keyword evidence="3" id="KW-0804">Transcription</keyword>
<dbReference type="PANTHER" id="PTHR44688:SF16">
    <property type="entry name" value="DNA-BINDING TRANSCRIPTIONAL ACTIVATOR DEVR_DOSR"/>
    <property type="match status" value="1"/>
</dbReference>
<evidence type="ECO:0000256" key="1">
    <source>
        <dbReference type="ARBA" id="ARBA00023015"/>
    </source>
</evidence>
<evidence type="ECO:0000259" key="4">
    <source>
        <dbReference type="PROSITE" id="PS50043"/>
    </source>
</evidence>
<sequence>MARDDVDHDKAVLEALAPAGFHVAVRVGFAFPEYEWNTLPRAWVYIYTRDALMLYDPVTRWIYENTGFVRWSEIELEDPRSVLALAAQQGLNYGTAICVVDEHEPGIRTFGTFARSDQEFSHHEMATLMDHLLQLHQQEPVRDILTEAEIETLNMIRDGQLTKQIAYELDISESAVKQRLKSAKTKLEAKNTVHAVTIAERRGLFRMT</sequence>
<proteinExistence type="predicted"/>
<evidence type="ECO:0000313" key="5">
    <source>
        <dbReference type="EMBL" id="SDL41152.1"/>
    </source>
</evidence>
<gene>
    <name evidence="5" type="ORF">SAMN04488026_10844</name>
</gene>
<dbReference type="CDD" id="cd06170">
    <property type="entry name" value="LuxR_C_like"/>
    <property type="match status" value="1"/>
</dbReference>
<dbReference type="GO" id="GO:0006355">
    <property type="term" value="P:regulation of DNA-templated transcription"/>
    <property type="evidence" value="ECO:0007669"/>
    <property type="project" value="InterPro"/>
</dbReference>
<dbReference type="InterPro" id="IPR000792">
    <property type="entry name" value="Tscrpt_reg_LuxR_C"/>
</dbReference>
<dbReference type="AlphaFoldDB" id="A0A1G9JUT5"/>
<protein>
    <submittedName>
        <fullName evidence="5">Transcriptional regulator, LuxR family</fullName>
    </submittedName>
</protein>
<dbReference type="Pfam" id="PF03472">
    <property type="entry name" value="Autoind_bind"/>
    <property type="match status" value="1"/>
</dbReference>
<organism evidence="5 6">
    <name type="scientific">Aliiruegeria lutimaris</name>
    <dbReference type="NCBI Taxonomy" id="571298"/>
    <lineage>
        <taxon>Bacteria</taxon>
        <taxon>Pseudomonadati</taxon>
        <taxon>Pseudomonadota</taxon>
        <taxon>Alphaproteobacteria</taxon>
        <taxon>Rhodobacterales</taxon>
        <taxon>Roseobacteraceae</taxon>
        <taxon>Aliiruegeria</taxon>
    </lineage>
</organism>
<dbReference type="EMBL" id="FNEK01000084">
    <property type="protein sequence ID" value="SDL41152.1"/>
    <property type="molecule type" value="Genomic_DNA"/>
</dbReference>
<dbReference type="InterPro" id="IPR005143">
    <property type="entry name" value="TF_LuxR_autoind-bd_dom"/>
</dbReference>
<name>A0A1G9JUT5_9RHOB</name>
<dbReference type="STRING" id="571298.SAMN04488026_10844"/>
<dbReference type="InterPro" id="IPR036388">
    <property type="entry name" value="WH-like_DNA-bd_sf"/>
</dbReference>
<dbReference type="SMART" id="SM00421">
    <property type="entry name" value="HTH_LUXR"/>
    <property type="match status" value="1"/>
</dbReference>
<evidence type="ECO:0000313" key="6">
    <source>
        <dbReference type="Proteomes" id="UP000199382"/>
    </source>
</evidence>
<dbReference type="GO" id="GO:0003677">
    <property type="term" value="F:DNA binding"/>
    <property type="evidence" value="ECO:0007669"/>
    <property type="project" value="UniProtKB-KW"/>
</dbReference>